<feature type="transmembrane region" description="Helical" evidence="10">
    <location>
        <begin position="201"/>
        <end position="224"/>
    </location>
</feature>
<dbReference type="GO" id="GO:0015297">
    <property type="term" value="F:antiporter activity"/>
    <property type="evidence" value="ECO:0007669"/>
    <property type="project" value="UniProtKB-KW"/>
</dbReference>
<protein>
    <recommendedName>
        <fullName evidence="9">Multidrug-efflux transporter</fullName>
    </recommendedName>
</protein>
<feature type="transmembrane region" description="Helical" evidence="10">
    <location>
        <begin position="423"/>
        <end position="443"/>
    </location>
</feature>
<feature type="transmembrane region" description="Helical" evidence="10">
    <location>
        <begin position="99"/>
        <end position="123"/>
    </location>
</feature>
<keyword evidence="4" id="KW-1003">Cell membrane</keyword>
<keyword evidence="8 10" id="KW-0472">Membrane</keyword>
<evidence type="ECO:0000256" key="10">
    <source>
        <dbReference type="SAM" id="Phobius"/>
    </source>
</evidence>
<dbReference type="RefSeq" id="WP_260592297.1">
    <property type="nucleotide sequence ID" value="NZ_CP104003.1"/>
</dbReference>
<evidence type="ECO:0000256" key="4">
    <source>
        <dbReference type="ARBA" id="ARBA00022475"/>
    </source>
</evidence>
<evidence type="ECO:0000256" key="6">
    <source>
        <dbReference type="ARBA" id="ARBA00022989"/>
    </source>
</evidence>
<feature type="transmembrane region" description="Helical" evidence="10">
    <location>
        <begin position="363"/>
        <end position="387"/>
    </location>
</feature>
<keyword evidence="12" id="KW-1185">Reference proteome</keyword>
<evidence type="ECO:0000256" key="2">
    <source>
        <dbReference type="ARBA" id="ARBA00022448"/>
    </source>
</evidence>
<evidence type="ECO:0000256" key="1">
    <source>
        <dbReference type="ARBA" id="ARBA00004651"/>
    </source>
</evidence>
<dbReference type="PANTHER" id="PTHR43298:SF2">
    <property type="entry name" value="FMN_FAD EXPORTER YEEO-RELATED"/>
    <property type="match status" value="1"/>
</dbReference>
<organism evidence="11 12">
    <name type="scientific">Salinirubellus salinus</name>
    <dbReference type="NCBI Taxonomy" id="1364945"/>
    <lineage>
        <taxon>Archaea</taxon>
        <taxon>Methanobacteriati</taxon>
        <taxon>Methanobacteriota</taxon>
        <taxon>Stenosarchaea group</taxon>
        <taxon>Halobacteria</taxon>
        <taxon>Halobacteriales</taxon>
        <taxon>Natronomonadaceae</taxon>
        <taxon>Salinirubellus</taxon>
    </lineage>
</organism>
<dbReference type="GO" id="GO:0006811">
    <property type="term" value="P:monoatomic ion transport"/>
    <property type="evidence" value="ECO:0007669"/>
    <property type="project" value="UniProtKB-KW"/>
</dbReference>
<keyword evidence="6 10" id="KW-1133">Transmembrane helix</keyword>
<dbReference type="Pfam" id="PF01554">
    <property type="entry name" value="MatE"/>
    <property type="match status" value="2"/>
</dbReference>
<dbReference type="Proteomes" id="UP001057580">
    <property type="component" value="Chromosome"/>
</dbReference>
<sequence length="472" mass="47316">MSWLRRLAGLLAGANVIAEPRLAETVDLSWPRVVTGFAIMSKRTVDLAIVGIAVGAEAVAGLTVANAFWTVGKLAFIGLAGGTLALVSQNYGGGENDRARAVVVASLALAAALSIPVAALFGLGARPLVDVVGSAPDAARYGAIYLAFVAPGLVFEALNLVASRTYAGVGDTRTPMAIRAAGAALNVVLSATFVFGLGMGVAGAGLGTALATGLVAVIFAWGMVGRSYGGRGASPIPVGLGPWPERDLLGQLGRVSAPLVARRVAQGVAVFPLLAIAATFGSVVLAAVGVARQVRQLLGSFTWGFSIASSTLVGQALGAADEPLALAYGREITKLSLVVYTLAAVAVVALADPVAAVFVDDGAVAVTATFVAVAALSSIPLGVDGSVTGALRGAGDTRVPFLATLAGLYLVTLPVAWLGTVTALGPTALLLALLAETGVPVLVNVARFRTGAWLTVSRAYRPGGEGDAETGD</sequence>
<dbReference type="InterPro" id="IPR048279">
    <property type="entry name" value="MdtK-like"/>
</dbReference>
<dbReference type="CDD" id="cd13137">
    <property type="entry name" value="MATE_NorM_like"/>
    <property type="match status" value="1"/>
</dbReference>
<evidence type="ECO:0000256" key="7">
    <source>
        <dbReference type="ARBA" id="ARBA00023065"/>
    </source>
</evidence>
<comment type="subcellular location">
    <subcellularLocation>
        <location evidence="1">Cell membrane</location>
        <topology evidence="1">Multi-pass membrane protein</topology>
    </subcellularLocation>
</comment>
<dbReference type="InterPro" id="IPR002528">
    <property type="entry name" value="MATE_fam"/>
</dbReference>
<evidence type="ECO:0000313" key="11">
    <source>
        <dbReference type="EMBL" id="UWM53303.1"/>
    </source>
</evidence>
<keyword evidence="7" id="KW-0406">Ion transport</keyword>
<proteinExistence type="predicted"/>
<dbReference type="GO" id="GO:0042910">
    <property type="term" value="F:xenobiotic transmembrane transporter activity"/>
    <property type="evidence" value="ECO:0007669"/>
    <property type="project" value="InterPro"/>
</dbReference>
<keyword evidence="3" id="KW-0050">Antiport</keyword>
<dbReference type="AlphaFoldDB" id="A0A9E7R1T7"/>
<dbReference type="InterPro" id="IPR050222">
    <property type="entry name" value="MATE_MdtK"/>
</dbReference>
<keyword evidence="5 10" id="KW-0812">Transmembrane</keyword>
<evidence type="ECO:0000256" key="3">
    <source>
        <dbReference type="ARBA" id="ARBA00022449"/>
    </source>
</evidence>
<feature type="transmembrane region" description="Helical" evidence="10">
    <location>
        <begin position="268"/>
        <end position="291"/>
    </location>
</feature>
<dbReference type="EMBL" id="CP104003">
    <property type="protein sequence ID" value="UWM53303.1"/>
    <property type="molecule type" value="Genomic_DNA"/>
</dbReference>
<feature type="transmembrane region" description="Helical" evidence="10">
    <location>
        <begin position="297"/>
        <end position="320"/>
    </location>
</feature>
<evidence type="ECO:0000313" key="12">
    <source>
        <dbReference type="Proteomes" id="UP001057580"/>
    </source>
</evidence>
<evidence type="ECO:0000256" key="5">
    <source>
        <dbReference type="ARBA" id="ARBA00022692"/>
    </source>
</evidence>
<dbReference type="KEGG" id="ssai:N0B31_14270"/>
<keyword evidence="2" id="KW-0813">Transport</keyword>
<feature type="transmembrane region" description="Helical" evidence="10">
    <location>
        <begin position="67"/>
        <end position="87"/>
    </location>
</feature>
<feature type="transmembrane region" description="Helical" evidence="10">
    <location>
        <begin position="143"/>
        <end position="162"/>
    </location>
</feature>
<feature type="transmembrane region" description="Helical" evidence="10">
    <location>
        <begin position="174"/>
        <end position="195"/>
    </location>
</feature>
<dbReference type="PANTHER" id="PTHR43298">
    <property type="entry name" value="MULTIDRUG RESISTANCE PROTEIN NORM-RELATED"/>
    <property type="match status" value="1"/>
</dbReference>
<dbReference type="GeneID" id="74943610"/>
<gene>
    <name evidence="11" type="ORF">N0B31_14270</name>
</gene>
<dbReference type="GO" id="GO:0005886">
    <property type="term" value="C:plasma membrane"/>
    <property type="evidence" value="ECO:0007669"/>
    <property type="project" value="UniProtKB-SubCell"/>
</dbReference>
<feature type="transmembrane region" description="Helical" evidence="10">
    <location>
        <begin position="399"/>
        <end position="417"/>
    </location>
</feature>
<reference evidence="11" key="1">
    <citation type="submission" date="2022-09" db="EMBL/GenBank/DDBJ databases">
        <title>Diverse halophilic archaea isolated from saline environments.</title>
        <authorList>
            <person name="Cui H.-L."/>
        </authorList>
    </citation>
    <scope>NUCLEOTIDE SEQUENCE</scope>
    <source>
        <strain evidence="11">ZS-35-S2</strain>
    </source>
</reference>
<dbReference type="PIRSF" id="PIRSF006603">
    <property type="entry name" value="DinF"/>
    <property type="match status" value="1"/>
</dbReference>
<evidence type="ECO:0000256" key="8">
    <source>
        <dbReference type="ARBA" id="ARBA00023136"/>
    </source>
</evidence>
<evidence type="ECO:0000256" key="9">
    <source>
        <dbReference type="ARBA" id="ARBA00031636"/>
    </source>
</evidence>
<name>A0A9E7R1T7_9EURY</name>
<dbReference type="NCBIfam" id="TIGR00797">
    <property type="entry name" value="matE"/>
    <property type="match status" value="1"/>
</dbReference>
<feature type="transmembrane region" description="Helical" evidence="10">
    <location>
        <begin position="332"/>
        <end position="351"/>
    </location>
</feature>
<accession>A0A9E7R1T7</accession>